<comment type="caution">
    <text evidence="1">The sequence shown here is derived from an EMBL/GenBank/DDBJ whole genome shotgun (WGS) entry which is preliminary data.</text>
</comment>
<protein>
    <submittedName>
        <fullName evidence="1">Uncharacterized protein</fullName>
    </submittedName>
</protein>
<gene>
    <name evidence="1" type="ORF">J2S44_005559</name>
</gene>
<name>A0AAE3ZSM0_9ACTN</name>
<organism evidence="1 2">
    <name type="scientific">Catenuloplanes niger</name>
    <dbReference type="NCBI Taxonomy" id="587534"/>
    <lineage>
        <taxon>Bacteria</taxon>
        <taxon>Bacillati</taxon>
        <taxon>Actinomycetota</taxon>
        <taxon>Actinomycetes</taxon>
        <taxon>Micromonosporales</taxon>
        <taxon>Micromonosporaceae</taxon>
        <taxon>Catenuloplanes</taxon>
    </lineage>
</organism>
<keyword evidence="2" id="KW-1185">Reference proteome</keyword>
<evidence type="ECO:0000313" key="2">
    <source>
        <dbReference type="Proteomes" id="UP001183629"/>
    </source>
</evidence>
<evidence type="ECO:0000313" key="1">
    <source>
        <dbReference type="EMBL" id="MDR7325309.1"/>
    </source>
</evidence>
<dbReference type="RefSeq" id="WP_310419926.1">
    <property type="nucleotide sequence ID" value="NZ_JAVDYC010000001.1"/>
</dbReference>
<dbReference type="EMBL" id="JAVDYC010000001">
    <property type="protein sequence ID" value="MDR7325309.1"/>
    <property type="molecule type" value="Genomic_DNA"/>
</dbReference>
<dbReference type="Proteomes" id="UP001183629">
    <property type="component" value="Unassembled WGS sequence"/>
</dbReference>
<dbReference type="AlphaFoldDB" id="A0AAE3ZSM0"/>
<sequence length="153" mass="15946">MKLPAAARAIAVPATDAVEAARARDAAAFGTAVEALAAQDQERTGRVLGAVVRLLVEESHPDGVDSDDVRAVLAGCVRDAMTWQDDVDPQVVLVLLAGALGVYDPEGDDAPPKALTQARHGALLIASLLTTRPFGDCLTTAFDEIARAEHHDG</sequence>
<accession>A0AAE3ZSM0</accession>
<proteinExistence type="predicted"/>
<reference evidence="1 2" key="1">
    <citation type="submission" date="2023-07" db="EMBL/GenBank/DDBJ databases">
        <title>Sequencing the genomes of 1000 actinobacteria strains.</title>
        <authorList>
            <person name="Klenk H.-P."/>
        </authorList>
    </citation>
    <scope>NUCLEOTIDE SEQUENCE [LARGE SCALE GENOMIC DNA]</scope>
    <source>
        <strain evidence="1 2">DSM 44711</strain>
    </source>
</reference>